<feature type="domain" description="Resolvase/invertase-type recombinase catalytic" evidence="2">
    <location>
        <begin position="29"/>
        <end position="175"/>
    </location>
</feature>
<evidence type="ECO:0000259" key="3">
    <source>
        <dbReference type="PROSITE" id="PS51737"/>
    </source>
</evidence>
<gene>
    <name evidence="4" type="ORF">FYJ76_09630</name>
</gene>
<dbReference type="PANTHER" id="PTHR30461:SF23">
    <property type="entry name" value="DNA RECOMBINASE-RELATED"/>
    <property type="match status" value="1"/>
</dbReference>
<dbReference type="InterPro" id="IPR036162">
    <property type="entry name" value="Resolvase-like_N_sf"/>
</dbReference>
<dbReference type="InterPro" id="IPR038109">
    <property type="entry name" value="DNA_bind_recomb_sf"/>
</dbReference>
<dbReference type="InterPro" id="IPR050639">
    <property type="entry name" value="SSR_resolvase"/>
</dbReference>
<feature type="coiled-coil region" evidence="1">
    <location>
        <begin position="416"/>
        <end position="492"/>
    </location>
</feature>
<accession>A0A6I2U3L6</accession>
<organism evidence="4 5">
    <name type="scientific">Ruthenibacterium lactatiformans</name>
    <dbReference type="NCBI Taxonomy" id="1550024"/>
    <lineage>
        <taxon>Bacteria</taxon>
        <taxon>Bacillati</taxon>
        <taxon>Bacillota</taxon>
        <taxon>Clostridia</taxon>
        <taxon>Eubacteriales</taxon>
        <taxon>Oscillospiraceae</taxon>
        <taxon>Ruthenibacterium</taxon>
    </lineage>
</organism>
<dbReference type="Pfam" id="PF00239">
    <property type="entry name" value="Resolvase"/>
    <property type="match status" value="1"/>
</dbReference>
<feature type="domain" description="Recombinase" evidence="3">
    <location>
        <begin position="181"/>
        <end position="325"/>
    </location>
</feature>
<dbReference type="InterPro" id="IPR011109">
    <property type="entry name" value="DNA_bind_recombinase_dom"/>
</dbReference>
<dbReference type="EMBL" id="VUNJ01000008">
    <property type="protein sequence ID" value="MST92192.1"/>
    <property type="molecule type" value="Genomic_DNA"/>
</dbReference>
<dbReference type="Gene3D" id="3.90.1750.20">
    <property type="entry name" value="Putative Large Serine Recombinase, Chain B, Domain 2"/>
    <property type="match status" value="1"/>
</dbReference>
<dbReference type="GO" id="GO:0003677">
    <property type="term" value="F:DNA binding"/>
    <property type="evidence" value="ECO:0007669"/>
    <property type="project" value="InterPro"/>
</dbReference>
<proteinExistence type="predicted"/>
<dbReference type="PANTHER" id="PTHR30461">
    <property type="entry name" value="DNA-INVERTASE FROM LAMBDOID PROPHAGE"/>
    <property type="match status" value="1"/>
</dbReference>
<sequence length="576" mass="66821">MVCRAEARRRGRHVARLSNPTRKRGKQMRAWLYYRLSRDEDEELNSLTNQRSIIAGYAEKNGFTIAGESFDDNVSGMHFDRDGIEKICEAVEQNQIDAVIVKDLSRLGRHRTQTAVFIDYLKKHDVRVISVTENIDTSNENDDLVIGMKQIINDMYAKDASRKIRSTYRQKQKEGIVIIPPFGYFKDKNTRQVVIVEEAADTVRLIFKLYLDGYGFKQIAKKLNADGVHTPAYYQQTLLGKNVPHTWPQISKQQLWISTTIKRILENEFYAGTLICHKTRTDKINKTFRFIPPEEQYRHENAVPAIIDRETWQQAQFLLQKRVKDRVRAAPGQKIHRYTGIIECADCHSVCTARTRKLPQGGRRVEYICNTYHRYGKEYCTTHLIREEVLDDLVYKELLRVKKMAHANWEAIDALAKDWAAQKFNAERQIDRLQERISVLKNEVEQILMERIRDKAHADIYDVMLQKRDEAIQSAEQQINEYRDAQASLEARKESMRPGIDLLDAITSESSVSDAHLRMFVNKVYLHEQDGKLSVEFVLNADFQTHLDLYDQNGELTDVCNDLGYYFSKASANASA</sequence>
<dbReference type="SMART" id="SM00857">
    <property type="entry name" value="Resolvase"/>
    <property type="match status" value="1"/>
</dbReference>
<dbReference type="SUPFAM" id="SSF53041">
    <property type="entry name" value="Resolvase-like"/>
    <property type="match status" value="1"/>
</dbReference>
<dbReference type="AlphaFoldDB" id="A0A6I2U3L6"/>
<reference evidence="4 5" key="1">
    <citation type="submission" date="2019-08" db="EMBL/GenBank/DDBJ databases">
        <title>In-depth cultivation of the pig gut microbiome towards novel bacterial diversity and tailored functional studies.</title>
        <authorList>
            <person name="Wylensek D."/>
            <person name="Hitch T.C.A."/>
            <person name="Clavel T."/>
        </authorList>
    </citation>
    <scope>NUCLEOTIDE SEQUENCE [LARGE SCALE GENOMIC DNA]</scope>
    <source>
        <strain evidence="4 5">WCA3-601-WT-6J</strain>
    </source>
</reference>
<name>A0A6I2U3L6_9FIRM</name>
<dbReference type="Gene3D" id="3.40.50.1390">
    <property type="entry name" value="Resolvase, N-terminal catalytic domain"/>
    <property type="match status" value="1"/>
</dbReference>
<evidence type="ECO:0000259" key="2">
    <source>
        <dbReference type="PROSITE" id="PS51736"/>
    </source>
</evidence>
<evidence type="ECO:0000313" key="4">
    <source>
        <dbReference type="EMBL" id="MST92192.1"/>
    </source>
</evidence>
<comment type="caution">
    <text evidence="4">The sequence shown here is derived from an EMBL/GenBank/DDBJ whole genome shotgun (WGS) entry which is preliminary data.</text>
</comment>
<evidence type="ECO:0000256" key="1">
    <source>
        <dbReference type="SAM" id="Coils"/>
    </source>
</evidence>
<dbReference type="PROSITE" id="PS51736">
    <property type="entry name" value="RECOMBINASES_3"/>
    <property type="match status" value="1"/>
</dbReference>
<keyword evidence="1" id="KW-0175">Coiled coil</keyword>
<dbReference type="PROSITE" id="PS51737">
    <property type="entry name" value="RECOMBINASE_DNA_BIND"/>
    <property type="match status" value="1"/>
</dbReference>
<dbReference type="InterPro" id="IPR006119">
    <property type="entry name" value="Resolv_N"/>
</dbReference>
<evidence type="ECO:0000313" key="5">
    <source>
        <dbReference type="Proteomes" id="UP000431913"/>
    </source>
</evidence>
<dbReference type="Pfam" id="PF13408">
    <property type="entry name" value="Zn_ribbon_recom"/>
    <property type="match status" value="1"/>
</dbReference>
<dbReference type="Pfam" id="PF07508">
    <property type="entry name" value="Recombinase"/>
    <property type="match status" value="1"/>
</dbReference>
<dbReference type="GO" id="GO:0000150">
    <property type="term" value="F:DNA strand exchange activity"/>
    <property type="evidence" value="ECO:0007669"/>
    <property type="project" value="InterPro"/>
</dbReference>
<dbReference type="Proteomes" id="UP000431913">
    <property type="component" value="Unassembled WGS sequence"/>
</dbReference>
<dbReference type="InterPro" id="IPR025827">
    <property type="entry name" value="Zn_ribbon_recom_dom"/>
</dbReference>
<protein>
    <submittedName>
        <fullName evidence="4">Recombinase</fullName>
    </submittedName>
</protein>